<dbReference type="Pfam" id="PF10073">
    <property type="entry name" value="GapR_DNA-bd"/>
    <property type="match status" value="1"/>
</dbReference>
<accession>A0ABV7LHX7</accession>
<protein>
    <submittedName>
        <fullName evidence="2">DUF2312 domain-containing protein</fullName>
    </submittedName>
</protein>
<evidence type="ECO:0000313" key="2">
    <source>
        <dbReference type="EMBL" id="MFC3267253.1"/>
    </source>
</evidence>
<dbReference type="RefSeq" id="WP_376829181.1">
    <property type="nucleotide sequence ID" value="NZ_JBHLWR010000005.1"/>
</dbReference>
<proteinExistence type="predicted"/>
<gene>
    <name evidence="2" type="ORF">ACFOEX_12970</name>
</gene>
<evidence type="ECO:0000313" key="3">
    <source>
        <dbReference type="Proteomes" id="UP001595536"/>
    </source>
</evidence>
<evidence type="ECO:0000259" key="1">
    <source>
        <dbReference type="Pfam" id="PF10073"/>
    </source>
</evidence>
<keyword evidence="3" id="KW-1185">Reference proteome</keyword>
<dbReference type="NCBIfam" id="NF010247">
    <property type="entry name" value="PRK13694.1"/>
    <property type="match status" value="1"/>
</dbReference>
<dbReference type="Proteomes" id="UP001595536">
    <property type="component" value="Unassembled WGS sequence"/>
</dbReference>
<dbReference type="InterPro" id="IPR046367">
    <property type="entry name" value="GapR-like_DNA-bd"/>
</dbReference>
<name>A0ABV7LHX7_9HYPH</name>
<sequence>MNDVASTGIAADELRQIVERIERFDAEIADLNAGKKDVYAEARGRGFEVKIIKQVIALRRKDAAERQEHEAVLELYLQALGMA</sequence>
<dbReference type="EMBL" id="JBHRUV010000098">
    <property type="protein sequence ID" value="MFC3267253.1"/>
    <property type="molecule type" value="Genomic_DNA"/>
</dbReference>
<feature type="domain" description="GapR-like DNA-binding" evidence="1">
    <location>
        <begin position="10"/>
        <end position="81"/>
    </location>
</feature>
<organism evidence="2 3">
    <name type="scientific">Camelimonas abortus</name>
    <dbReference type="NCBI Taxonomy" id="1017184"/>
    <lineage>
        <taxon>Bacteria</taxon>
        <taxon>Pseudomonadati</taxon>
        <taxon>Pseudomonadota</taxon>
        <taxon>Alphaproteobacteria</taxon>
        <taxon>Hyphomicrobiales</taxon>
        <taxon>Chelatococcaceae</taxon>
        <taxon>Camelimonas</taxon>
    </lineage>
</organism>
<reference evidence="3" key="1">
    <citation type="journal article" date="2019" name="Int. J. Syst. Evol. Microbiol.">
        <title>The Global Catalogue of Microorganisms (GCM) 10K type strain sequencing project: providing services to taxonomists for standard genome sequencing and annotation.</title>
        <authorList>
            <consortium name="The Broad Institute Genomics Platform"/>
            <consortium name="The Broad Institute Genome Sequencing Center for Infectious Disease"/>
            <person name="Wu L."/>
            <person name="Ma J."/>
        </authorList>
    </citation>
    <scope>NUCLEOTIDE SEQUENCE [LARGE SCALE GENOMIC DNA]</scope>
    <source>
        <strain evidence="3">CCM 7941</strain>
    </source>
</reference>
<comment type="caution">
    <text evidence="2">The sequence shown here is derived from an EMBL/GenBank/DDBJ whole genome shotgun (WGS) entry which is preliminary data.</text>
</comment>